<accession>A0A8S5RJF5</accession>
<feature type="coiled-coil region" evidence="1">
    <location>
        <begin position="10"/>
        <end position="37"/>
    </location>
</feature>
<keyword evidence="1" id="KW-0175">Coiled coil</keyword>
<evidence type="ECO:0000313" key="2">
    <source>
        <dbReference type="EMBL" id="DAE31234.1"/>
    </source>
</evidence>
<sequence>MFKIMSRNKYDGLIRENAELKNANANLEDKLDQFKAEKAVNSKYKCGGYCRVCENGYEIPSYTIGRDYGCLLNVECESFVKRKE</sequence>
<reference evidence="2" key="1">
    <citation type="journal article" date="2021" name="Proc. Natl. Acad. Sci. U.S.A.">
        <title>A Catalog of Tens of Thousands of Viruses from Human Metagenomes Reveals Hidden Associations with Chronic Diseases.</title>
        <authorList>
            <person name="Tisza M.J."/>
            <person name="Buck C.B."/>
        </authorList>
    </citation>
    <scope>NUCLEOTIDE SEQUENCE</scope>
    <source>
        <strain evidence="2">CtHG14</strain>
    </source>
</reference>
<name>A0A8S5RJF5_9VIRU</name>
<proteinExistence type="predicted"/>
<evidence type="ECO:0000256" key="1">
    <source>
        <dbReference type="SAM" id="Coils"/>
    </source>
</evidence>
<dbReference type="EMBL" id="BK059106">
    <property type="protein sequence ID" value="DAE31234.1"/>
    <property type="molecule type" value="Genomic_DNA"/>
</dbReference>
<organism evidence="2">
    <name type="scientific">virus sp. ctHG14</name>
    <dbReference type="NCBI Taxonomy" id="2827626"/>
    <lineage>
        <taxon>Viruses</taxon>
    </lineage>
</organism>
<protein>
    <submittedName>
        <fullName evidence="2">Uncharacterized protein</fullName>
    </submittedName>
</protein>